<name>A0A239KRR6_9FIRM</name>
<dbReference type="EMBL" id="FZOJ01000052">
    <property type="protein sequence ID" value="SNT20730.1"/>
    <property type="molecule type" value="Genomic_DNA"/>
</dbReference>
<dbReference type="AlphaFoldDB" id="A0A239KRR6"/>
<sequence>MINRFKRFNAYLILAICFTMVLSSGISFAQSIDEEFNDEFNLEDICGGIKIIDGNSYVMTKEEAQAEYLKEKKLEKNITVIENDEDEITTQVIVGTEIKKTTTLNGENVRISRIEHNETQDPIEKTVSGSKTYTATGLASASLKLVADKVNASTSYSVSTSSTISDSTKITIQPGKRFYITFTPKMLKVEGRQLHSLGKGMSKWEDFTTEFPRVLDNGITDGNIYYITK</sequence>
<evidence type="ECO:0008006" key="4">
    <source>
        <dbReference type="Google" id="ProtNLM"/>
    </source>
</evidence>
<evidence type="ECO:0000313" key="2">
    <source>
        <dbReference type="EMBL" id="SNT20730.1"/>
    </source>
</evidence>
<protein>
    <recommendedName>
        <fullName evidence="4">G5 domain-containing protein</fullName>
    </recommendedName>
</protein>
<reference evidence="2 3" key="1">
    <citation type="submission" date="2017-06" db="EMBL/GenBank/DDBJ databases">
        <authorList>
            <person name="Kim H.J."/>
            <person name="Triplett B.A."/>
        </authorList>
    </citation>
    <scope>NUCLEOTIDE SEQUENCE [LARGE SCALE GENOMIC DNA]</scope>
    <source>
        <strain evidence="2 3">SCA</strain>
    </source>
</reference>
<evidence type="ECO:0000313" key="3">
    <source>
        <dbReference type="Proteomes" id="UP000198304"/>
    </source>
</evidence>
<keyword evidence="1" id="KW-0732">Signal</keyword>
<accession>A0A239KRR6</accession>
<gene>
    <name evidence="2" type="ORF">SAMN05446037_105215</name>
</gene>
<dbReference type="RefSeq" id="WP_089285440.1">
    <property type="nucleotide sequence ID" value="NZ_FZOJ01000052.1"/>
</dbReference>
<evidence type="ECO:0000256" key="1">
    <source>
        <dbReference type="SAM" id="SignalP"/>
    </source>
</evidence>
<organism evidence="2 3">
    <name type="scientific">Anaerovirgula multivorans</name>
    <dbReference type="NCBI Taxonomy" id="312168"/>
    <lineage>
        <taxon>Bacteria</taxon>
        <taxon>Bacillati</taxon>
        <taxon>Bacillota</taxon>
        <taxon>Clostridia</taxon>
        <taxon>Peptostreptococcales</taxon>
        <taxon>Natronincolaceae</taxon>
        <taxon>Anaerovirgula</taxon>
    </lineage>
</organism>
<proteinExistence type="predicted"/>
<keyword evidence="3" id="KW-1185">Reference proteome</keyword>
<dbReference type="Proteomes" id="UP000198304">
    <property type="component" value="Unassembled WGS sequence"/>
</dbReference>
<feature type="chain" id="PRO_5012602289" description="G5 domain-containing protein" evidence="1">
    <location>
        <begin position="30"/>
        <end position="229"/>
    </location>
</feature>
<dbReference type="OrthoDB" id="9846771at2"/>
<feature type="signal peptide" evidence="1">
    <location>
        <begin position="1"/>
        <end position="29"/>
    </location>
</feature>